<evidence type="ECO:0000313" key="2">
    <source>
        <dbReference type="EMBL" id="AQW88790.1"/>
    </source>
</evidence>
<dbReference type="NCBIfam" id="TIGR02605">
    <property type="entry name" value="CxxC_CxxC_SSSS"/>
    <property type="match status" value="1"/>
</dbReference>
<sequence>MPLYTYRCTKEECTHSVEKIVKIAERETTVLDCPECGTEQSMQYERYTSGDKGSNLYFRGNWFANTGGY</sequence>
<dbReference type="Pfam" id="PF09723">
    <property type="entry name" value="Zn_ribbon_8"/>
    <property type="match status" value="1"/>
</dbReference>
<dbReference type="EMBL" id="KY630187">
    <property type="protein sequence ID" value="AQW88790.1"/>
    <property type="molecule type" value="Genomic_DNA"/>
</dbReference>
<protein>
    <submittedName>
        <fullName evidence="2">Type I antifreeze protein</fullName>
    </submittedName>
</protein>
<accession>A0A1S6UAM5</accession>
<organism evidence="2 3">
    <name type="scientific">Serratia phage BF</name>
    <dbReference type="NCBI Taxonomy" id="1962671"/>
    <lineage>
        <taxon>Viruses</taxon>
        <taxon>Duplodnaviria</taxon>
        <taxon>Heunggongvirae</taxon>
        <taxon>Uroviricota</taxon>
        <taxon>Caudoviricetes</taxon>
        <taxon>Eneladusvirus</taxon>
        <taxon>Eneladusvirus BF</taxon>
    </lineage>
</organism>
<gene>
    <name evidence="2" type="ORF">BF_0265</name>
</gene>
<dbReference type="Proteomes" id="UP000221837">
    <property type="component" value="Genome"/>
</dbReference>
<keyword evidence="3" id="KW-1185">Reference proteome</keyword>
<dbReference type="InterPro" id="IPR013429">
    <property type="entry name" value="Regulatory_FmdB_Zinc_ribbon"/>
</dbReference>
<dbReference type="SMART" id="SM00834">
    <property type="entry name" value="CxxC_CXXC_SSSS"/>
    <property type="match status" value="1"/>
</dbReference>
<evidence type="ECO:0000259" key="1">
    <source>
        <dbReference type="SMART" id="SM00834"/>
    </source>
</evidence>
<feature type="domain" description="Putative regulatory protein FmdB zinc ribbon" evidence="1">
    <location>
        <begin position="1"/>
        <end position="43"/>
    </location>
</feature>
<evidence type="ECO:0000313" key="3">
    <source>
        <dbReference type="Proteomes" id="UP000221837"/>
    </source>
</evidence>
<proteinExistence type="predicted"/>
<reference evidence="2" key="1">
    <citation type="submission" date="2017-02" db="EMBL/GenBank/DDBJ databases">
        <title>Genome sequence of Serratia marcescens phage BF.</title>
        <authorList>
            <person name="Casey E."/>
            <person name="Fitzgerald B."/>
            <person name="Mahony J."/>
            <person name="Lugli G."/>
            <person name="Ventura M."/>
            <person name="van Sinderen D."/>
        </authorList>
    </citation>
    <scope>NUCLEOTIDE SEQUENCE [LARGE SCALE GENOMIC DNA]</scope>
</reference>
<name>A0A1S6UAM5_9CAUD</name>
<dbReference type="OrthoDB" id="25985at10239"/>